<evidence type="ECO:0000259" key="8">
    <source>
        <dbReference type="Pfam" id="PF01431"/>
    </source>
</evidence>
<dbReference type="STRING" id="1392250.A0A2I2GJU5"/>
<dbReference type="Pfam" id="PF05649">
    <property type="entry name" value="Peptidase_M13_N"/>
    <property type="match status" value="1"/>
</dbReference>
<dbReference type="InterPro" id="IPR018497">
    <property type="entry name" value="Peptidase_M13_C"/>
</dbReference>
<keyword evidence="11" id="KW-1185">Reference proteome</keyword>
<dbReference type="GO" id="GO:0016485">
    <property type="term" value="P:protein processing"/>
    <property type="evidence" value="ECO:0007669"/>
    <property type="project" value="TreeGrafter"/>
</dbReference>
<evidence type="ECO:0000313" key="10">
    <source>
        <dbReference type="EMBL" id="PLB53142.1"/>
    </source>
</evidence>
<keyword evidence="6" id="KW-0862">Zinc</keyword>
<gene>
    <name evidence="10" type="ORF">P170DRAFT_434862</name>
</gene>
<evidence type="ECO:0000313" key="11">
    <source>
        <dbReference type="Proteomes" id="UP000234275"/>
    </source>
</evidence>
<comment type="similarity">
    <text evidence="2">Belongs to the peptidase M13 family.</text>
</comment>
<comment type="cofactor">
    <cofactor evidence="1">
        <name>Zn(2+)</name>
        <dbReference type="ChEBI" id="CHEBI:29105"/>
    </cofactor>
</comment>
<comment type="caution">
    <text evidence="10">The sequence shown here is derived from an EMBL/GenBank/DDBJ whole genome shotgun (WGS) entry which is preliminary data.</text>
</comment>
<keyword evidence="7" id="KW-0482">Metalloprotease</keyword>
<feature type="domain" description="Peptidase M13 C-terminal" evidence="8">
    <location>
        <begin position="529"/>
        <end position="729"/>
    </location>
</feature>
<evidence type="ECO:0000256" key="3">
    <source>
        <dbReference type="ARBA" id="ARBA00022670"/>
    </source>
</evidence>
<dbReference type="Pfam" id="PF01431">
    <property type="entry name" value="Peptidase_M13"/>
    <property type="match status" value="1"/>
</dbReference>
<dbReference type="InterPro" id="IPR042089">
    <property type="entry name" value="Peptidase_M13_dom_2"/>
</dbReference>
<evidence type="ECO:0000256" key="6">
    <source>
        <dbReference type="ARBA" id="ARBA00022833"/>
    </source>
</evidence>
<keyword evidence="3" id="KW-0645">Protease</keyword>
<dbReference type="Gene3D" id="1.10.1380.10">
    <property type="entry name" value="Neutral endopeptidase , domain2"/>
    <property type="match status" value="1"/>
</dbReference>
<reference evidence="10 11" key="1">
    <citation type="submission" date="2016-12" db="EMBL/GenBank/DDBJ databases">
        <title>The genomes of Aspergillus section Nigri reveals drivers in fungal speciation.</title>
        <authorList>
            <consortium name="DOE Joint Genome Institute"/>
            <person name="Vesth T.C."/>
            <person name="Nybo J."/>
            <person name="Theobald S."/>
            <person name="Brandl J."/>
            <person name="Frisvad J.C."/>
            <person name="Nielsen K.F."/>
            <person name="Lyhne E.K."/>
            <person name="Kogle M.E."/>
            <person name="Kuo A."/>
            <person name="Riley R."/>
            <person name="Clum A."/>
            <person name="Nolan M."/>
            <person name="Lipzen A."/>
            <person name="Salamov A."/>
            <person name="Henrissat B."/>
            <person name="Wiebenga A."/>
            <person name="De Vries R.P."/>
            <person name="Grigoriev I.V."/>
            <person name="Mortensen U.H."/>
            <person name="Andersen M.R."/>
            <person name="Baker S.E."/>
        </authorList>
    </citation>
    <scope>NUCLEOTIDE SEQUENCE [LARGE SCALE GENOMIC DNA]</scope>
    <source>
        <strain evidence="10 11">IBT 23096</strain>
    </source>
</reference>
<dbReference type="GO" id="GO:0005886">
    <property type="term" value="C:plasma membrane"/>
    <property type="evidence" value="ECO:0007669"/>
    <property type="project" value="TreeGrafter"/>
</dbReference>
<dbReference type="EMBL" id="MSFO01000002">
    <property type="protein sequence ID" value="PLB53142.1"/>
    <property type="molecule type" value="Genomic_DNA"/>
</dbReference>
<dbReference type="GO" id="GO:0046872">
    <property type="term" value="F:metal ion binding"/>
    <property type="evidence" value="ECO:0007669"/>
    <property type="project" value="UniProtKB-KW"/>
</dbReference>
<dbReference type="PANTHER" id="PTHR11733">
    <property type="entry name" value="ZINC METALLOPROTEASE FAMILY M13 NEPRILYSIN-RELATED"/>
    <property type="match status" value="1"/>
</dbReference>
<dbReference type="InterPro" id="IPR000718">
    <property type="entry name" value="Peptidase_M13"/>
</dbReference>
<organism evidence="10 11">
    <name type="scientific">Aspergillus steynii IBT 23096</name>
    <dbReference type="NCBI Taxonomy" id="1392250"/>
    <lineage>
        <taxon>Eukaryota</taxon>
        <taxon>Fungi</taxon>
        <taxon>Dikarya</taxon>
        <taxon>Ascomycota</taxon>
        <taxon>Pezizomycotina</taxon>
        <taxon>Eurotiomycetes</taxon>
        <taxon>Eurotiomycetidae</taxon>
        <taxon>Eurotiales</taxon>
        <taxon>Aspergillaceae</taxon>
        <taxon>Aspergillus</taxon>
        <taxon>Aspergillus subgen. Circumdati</taxon>
    </lineage>
</organism>
<evidence type="ECO:0000256" key="2">
    <source>
        <dbReference type="ARBA" id="ARBA00007357"/>
    </source>
</evidence>
<keyword evidence="4" id="KW-0479">Metal-binding</keyword>
<evidence type="ECO:0000256" key="4">
    <source>
        <dbReference type="ARBA" id="ARBA00022723"/>
    </source>
</evidence>
<evidence type="ECO:0000256" key="5">
    <source>
        <dbReference type="ARBA" id="ARBA00022801"/>
    </source>
</evidence>
<dbReference type="PANTHER" id="PTHR11733:SF167">
    <property type="entry name" value="FI17812P1-RELATED"/>
    <property type="match status" value="1"/>
</dbReference>
<dbReference type="Gene3D" id="3.40.390.10">
    <property type="entry name" value="Collagenase (Catalytic Domain)"/>
    <property type="match status" value="1"/>
</dbReference>
<dbReference type="VEuPathDB" id="FungiDB:P170DRAFT_434862"/>
<sequence>MSSDKPSPFKGLGMKRATMLHPFAILSFLSVSYYLWTSLPAETPSENIPPLPVAASVCETPECVHAASEILYNLDPNYAEIDPCTNFDQYVCGGWRERHDMRPDQGAIFAGTYMSEEAQSKLRHILESPKASDPADSKNFDKLKAAYAACTDETTVNKRGTKPLQDLLSGLDNVYSLASTSKGSDVNITDAFLYLIGSGVEALVSPLVMPDDRDPDSIAIFVHPLLEIGLPAREYYNNTKLVAEYTEVVEKVLPDFVSDELANGLSDVVAFEKKLADATPDTASQEDVTKYYNPLSIKDTQSLLPQISFSDIISALAPPDFKTDRLIVGSPPYMKSLSKTLSDTPRETVQLFFRWKIIQAYADDIEDPKIKPLRELNNKLAGRNPQATRDRWRKCIEVLDEDLGWILSRFYVLNAFSEESKKLGDQIVSDIKERFTFTLHQTQWMSPEVRKLGIQKVGNIVQKIGYPTKSPNVMDPADVEKFYADLKISNETLFENSLAVAKFDLHQQWSKLGKPTDRNEWGMTAPTVNAYYNPPGNEIVFPAGIMQPPAFYGPAAPLYLAYGAFGAVSGHELSHAFDSGGRHYDENGNYTDWWDDKTVEGFEKRAQCFVDQYANFTVPGENSEPLHVNGRLTLGENIADAGGLSASFHSWKKRDEKSPDPNLPGLSKFSKEQLFFISYANWWCSKTTLEAAREAIYNDPHAPKPARIIGTMANSLEFKEAFKCKDKEPVCKLW</sequence>
<dbReference type="OrthoDB" id="6475849at2759"/>
<proteinExistence type="inferred from homology"/>
<protein>
    <submittedName>
        <fullName evidence="10">Peptidase family M13 protein</fullName>
    </submittedName>
</protein>
<feature type="domain" description="Peptidase M13 N-terminal" evidence="9">
    <location>
        <begin position="83"/>
        <end position="467"/>
    </location>
</feature>
<dbReference type="InterPro" id="IPR008753">
    <property type="entry name" value="Peptidase_M13_N"/>
</dbReference>
<keyword evidence="5" id="KW-0378">Hydrolase</keyword>
<name>A0A2I2GJU5_9EURO</name>
<dbReference type="InterPro" id="IPR024079">
    <property type="entry name" value="MetalloPept_cat_dom_sf"/>
</dbReference>
<dbReference type="PRINTS" id="PR00786">
    <property type="entry name" value="NEPRILYSIN"/>
</dbReference>
<dbReference type="GeneID" id="36556516"/>
<dbReference type="GO" id="GO:0004222">
    <property type="term" value="F:metalloendopeptidase activity"/>
    <property type="evidence" value="ECO:0007669"/>
    <property type="project" value="InterPro"/>
</dbReference>
<dbReference type="AlphaFoldDB" id="A0A2I2GJU5"/>
<evidence type="ECO:0000256" key="7">
    <source>
        <dbReference type="ARBA" id="ARBA00023049"/>
    </source>
</evidence>
<dbReference type="CDD" id="cd08662">
    <property type="entry name" value="M13"/>
    <property type="match status" value="1"/>
</dbReference>
<dbReference type="RefSeq" id="XP_024708444.1">
    <property type="nucleotide sequence ID" value="XM_024848817.1"/>
</dbReference>
<accession>A0A2I2GJU5</accession>
<dbReference type="PROSITE" id="PS51885">
    <property type="entry name" value="NEPRILYSIN"/>
    <property type="match status" value="1"/>
</dbReference>
<dbReference type="Proteomes" id="UP000234275">
    <property type="component" value="Unassembled WGS sequence"/>
</dbReference>
<evidence type="ECO:0000259" key="9">
    <source>
        <dbReference type="Pfam" id="PF05649"/>
    </source>
</evidence>
<evidence type="ECO:0000256" key="1">
    <source>
        <dbReference type="ARBA" id="ARBA00001947"/>
    </source>
</evidence>
<dbReference type="SUPFAM" id="SSF55486">
    <property type="entry name" value="Metalloproteases ('zincins'), catalytic domain"/>
    <property type="match status" value="1"/>
</dbReference>